<dbReference type="GeneID" id="83203366"/>
<dbReference type="RefSeq" id="XP_058328953.1">
    <property type="nucleotide sequence ID" value="XM_058476063.1"/>
</dbReference>
<evidence type="ECO:0000313" key="2">
    <source>
        <dbReference type="EMBL" id="KAJ5225542.1"/>
    </source>
</evidence>
<evidence type="ECO:0000256" key="1">
    <source>
        <dbReference type="SAM" id="MobiDB-lite"/>
    </source>
</evidence>
<evidence type="ECO:0000313" key="3">
    <source>
        <dbReference type="Proteomes" id="UP001150941"/>
    </source>
</evidence>
<protein>
    <submittedName>
        <fullName evidence="2">Uncharacterized protein</fullName>
    </submittedName>
</protein>
<sequence length="86" mass="9126">MCLSVGLLFTQANKKRSKKSQPGGNPADGPPAGNPADAPRPAGPSPPGRLCPRASLPRQIDDRHHTIHMAVVEIVSTSTPILEEQR</sequence>
<name>A0A9W9TJW2_9EURO</name>
<proteinExistence type="predicted"/>
<dbReference type="AlphaFoldDB" id="A0A9W9TJW2"/>
<organism evidence="2 3">
    <name type="scientific">Penicillium chermesinum</name>
    <dbReference type="NCBI Taxonomy" id="63820"/>
    <lineage>
        <taxon>Eukaryota</taxon>
        <taxon>Fungi</taxon>
        <taxon>Dikarya</taxon>
        <taxon>Ascomycota</taxon>
        <taxon>Pezizomycotina</taxon>
        <taxon>Eurotiomycetes</taxon>
        <taxon>Eurotiomycetidae</taxon>
        <taxon>Eurotiales</taxon>
        <taxon>Aspergillaceae</taxon>
        <taxon>Penicillium</taxon>
    </lineage>
</organism>
<reference evidence="2" key="1">
    <citation type="submission" date="2022-11" db="EMBL/GenBank/DDBJ databases">
        <authorList>
            <person name="Petersen C."/>
        </authorList>
    </citation>
    <scope>NUCLEOTIDE SEQUENCE</scope>
    <source>
        <strain evidence="2">IBT 19713</strain>
    </source>
</reference>
<keyword evidence="3" id="KW-1185">Reference proteome</keyword>
<feature type="region of interest" description="Disordered" evidence="1">
    <location>
        <begin position="10"/>
        <end position="55"/>
    </location>
</feature>
<dbReference type="EMBL" id="JAPQKS010000005">
    <property type="protein sequence ID" value="KAJ5225542.1"/>
    <property type="molecule type" value="Genomic_DNA"/>
</dbReference>
<gene>
    <name evidence="2" type="ORF">N7468_006767</name>
</gene>
<reference evidence="2" key="2">
    <citation type="journal article" date="2023" name="IMA Fungus">
        <title>Comparative genomic study of the Penicillium genus elucidates a diverse pangenome and 15 lateral gene transfer events.</title>
        <authorList>
            <person name="Petersen C."/>
            <person name="Sorensen T."/>
            <person name="Nielsen M.R."/>
            <person name="Sondergaard T.E."/>
            <person name="Sorensen J.L."/>
            <person name="Fitzpatrick D.A."/>
            <person name="Frisvad J.C."/>
            <person name="Nielsen K.L."/>
        </authorList>
    </citation>
    <scope>NUCLEOTIDE SEQUENCE</scope>
    <source>
        <strain evidence="2">IBT 19713</strain>
    </source>
</reference>
<comment type="caution">
    <text evidence="2">The sequence shown here is derived from an EMBL/GenBank/DDBJ whole genome shotgun (WGS) entry which is preliminary data.</text>
</comment>
<accession>A0A9W9TJW2</accession>
<dbReference type="Proteomes" id="UP001150941">
    <property type="component" value="Unassembled WGS sequence"/>
</dbReference>